<gene>
    <name evidence="1" type="ORF">E1267_33125</name>
</gene>
<name>A0A4R4MXM1_9ACTN</name>
<evidence type="ECO:0000313" key="2">
    <source>
        <dbReference type="Proteomes" id="UP000295157"/>
    </source>
</evidence>
<dbReference type="AlphaFoldDB" id="A0A4R4MXM1"/>
<dbReference type="Gene3D" id="3.40.50.2300">
    <property type="match status" value="1"/>
</dbReference>
<keyword evidence="2" id="KW-1185">Reference proteome</keyword>
<comment type="caution">
    <text evidence="1">The sequence shown here is derived from an EMBL/GenBank/DDBJ whole genome shotgun (WGS) entry which is preliminary data.</text>
</comment>
<feature type="non-terminal residue" evidence="1">
    <location>
        <position position="1"/>
    </location>
</feature>
<dbReference type="RefSeq" id="WP_165959937.1">
    <property type="nucleotide sequence ID" value="NZ_SMJZ01000171.1"/>
</dbReference>
<proteinExistence type="predicted"/>
<dbReference type="SUPFAM" id="SSF53822">
    <property type="entry name" value="Periplasmic binding protein-like I"/>
    <property type="match status" value="1"/>
</dbReference>
<organism evidence="1 2">
    <name type="scientific">Nonomuraea longispora</name>
    <dbReference type="NCBI Taxonomy" id="1848320"/>
    <lineage>
        <taxon>Bacteria</taxon>
        <taxon>Bacillati</taxon>
        <taxon>Actinomycetota</taxon>
        <taxon>Actinomycetes</taxon>
        <taxon>Streptosporangiales</taxon>
        <taxon>Streptosporangiaceae</taxon>
        <taxon>Nonomuraea</taxon>
    </lineage>
</organism>
<dbReference type="Proteomes" id="UP000295157">
    <property type="component" value="Unassembled WGS sequence"/>
</dbReference>
<reference evidence="1 2" key="1">
    <citation type="submission" date="2019-02" db="EMBL/GenBank/DDBJ databases">
        <title>Draft genome sequences of novel Actinobacteria.</title>
        <authorList>
            <person name="Sahin N."/>
            <person name="Ay H."/>
            <person name="Saygin H."/>
        </authorList>
    </citation>
    <scope>NUCLEOTIDE SEQUENCE [LARGE SCALE GENOMIC DNA]</scope>
    <source>
        <strain evidence="1 2">KC201</strain>
    </source>
</reference>
<sequence length="121" mass="12094">VCAVAAGVRAFGEVVGDPHGIYGVGQWFPGGGGEAAVGVSEREFVAAYRERAGVVPDYPAVQAVAAAAVATRCATLAGSTGRAALWGVASALETTTLLGAFRVDPGSGAQVGHRAALTRWP</sequence>
<dbReference type="InterPro" id="IPR028082">
    <property type="entry name" value="Peripla_BP_I"/>
</dbReference>
<evidence type="ECO:0000313" key="1">
    <source>
        <dbReference type="EMBL" id="TDC01018.1"/>
    </source>
</evidence>
<accession>A0A4R4MXM1</accession>
<protein>
    <submittedName>
        <fullName evidence="1">Branched-chain amino acid ABC transporter substrate-binding protein</fullName>
    </submittedName>
</protein>
<dbReference type="EMBL" id="SMJZ01000171">
    <property type="protein sequence ID" value="TDC01018.1"/>
    <property type="molecule type" value="Genomic_DNA"/>
</dbReference>